<dbReference type="EMBL" id="JAHQIW010006895">
    <property type="protein sequence ID" value="KAJ1371047.1"/>
    <property type="molecule type" value="Genomic_DNA"/>
</dbReference>
<keyword evidence="2" id="KW-1185">Reference proteome</keyword>
<reference evidence="1" key="1">
    <citation type="submission" date="2021-06" db="EMBL/GenBank/DDBJ databases">
        <title>Parelaphostrongylus tenuis whole genome reference sequence.</title>
        <authorList>
            <person name="Garwood T.J."/>
            <person name="Larsen P.A."/>
            <person name="Fountain-Jones N.M."/>
            <person name="Garbe J.R."/>
            <person name="Macchietto M.G."/>
            <person name="Kania S.A."/>
            <person name="Gerhold R.W."/>
            <person name="Richards J.E."/>
            <person name="Wolf T.M."/>
        </authorList>
    </citation>
    <scope>NUCLEOTIDE SEQUENCE</scope>
    <source>
        <strain evidence="1">MNPRO001-30</strain>
        <tissue evidence="1">Meninges</tissue>
    </source>
</reference>
<evidence type="ECO:0000313" key="2">
    <source>
        <dbReference type="Proteomes" id="UP001196413"/>
    </source>
</evidence>
<gene>
    <name evidence="1" type="ORF">KIN20_032916</name>
</gene>
<sequence length="68" mass="7582">MQTAIIARTKANHFTLQKTNTAVAHQAAQGHLPQRNLEEVETEGMREMKSLIIASLVVEGELTTHKEE</sequence>
<comment type="caution">
    <text evidence="1">The sequence shown here is derived from an EMBL/GenBank/DDBJ whole genome shotgun (WGS) entry which is preliminary data.</text>
</comment>
<name>A0AAD5WI05_PARTN</name>
<proteinExistence type="predicted"/>
<organism evidence="1 2">
    <name type="scientific">Parelaphostrongylus tenuis</name>
    <name type="common">Meningeal worm</name>
    <dbReference type="NCBI Taxonomy" id="148309"/>
    <lineage>
        <taxon>Eukaryota</taxon>
        <taxon>Metazoa</taxon>
        <taxon>Ecdysozoa</taxon>
        <taxon>Nematoda</taxon>
        <taxon>Chromadorea</taxon>
        <taxon>Rhabditida</taxon>
        <taxon>Rhabditina</taxon>
        <taxon>Rhabditomorpha</taxon>
        <taxon>Strongyloidea</taxon>
        <taxon>Metastrongylidae</taxon>
        <taxon>Parelaphostrongylus</taxon>
    </lineage>
</organism>
<protein>
    <submittedName>
        <fullName evidence="1">Uncharacterized protein</fullName>
    </submittedName>
</protein>
<dbReference type="Proteomes" id="UP001196413">
    <property type="component" value="Unassembled WGS sequence"/>
</dbReference>
<accession>A0AAD5WI05</accession>
<evidence type="ECO:0000313" key="1">
    <source>
        <dbReference type="EMBL" id="KAJ1371047.1"/>
    </source>
</evidence>
<dbReference type="AlphaFoldDB" id="A0AAD5WI05"/>